<name>A0ABR2VHK9_9PEZI</name>
<sequence>MATSDLGGRHGENRPQSSDAVNWGKYLREEGFVDMTEQHLFLPTSPWCKGVEAKTWWLILQQNMLLGMSAAGLPIAKVLGWFKEQYDELVESAKADILNTDIHSYITTYVVYGRKPLGTSATRERG</sequence>
<dbReference type="EMBL" id="JARVKF010000002">
    <property type="protein sequence ID" value="KAK9426428.1"/>
    <property type="molecule type" value="Genomic_DNA"/>
</dbReference>
<evidence type="ECO:0000313" key="1">
    <source>
        <dbReference type="EMBL" id="KAK9426428.1"/>
    </source>
</evidence>
<evidence type="ECO:0000313" key="2">
    <source>
        <dbReference type="Proteomes" id="UP001408356"/>
    </source>
</evidence>
<organism evidence="1 2">
    <name type="scientific">Seiridium unicorne</name>
    <dbReference type="NCBI Taxonomy" id="138068"/>
    <lineage>
        <taxon>Eukaryota</taxon>
        <taxon>Fungi</taxon>
        <taxon>Dikarya</taxon>
        <taxon>Ascomycota</taxon>
        <taxon>Pezizomycotina</taxon>
        <taxon>Sordariomycetes</taxon>
        <taxon>Xylariomycetidae</taxon>
        <taxon>Amphisphaeriales</taxon>
        <taxon>Sporocadaceae</taxon>
        <taxon>Seiridium</taxon>
    </lineage>
</organism>
<keyword evidence="2" id="KW-1185">Reference proteome</keyword>
<reference evidence="1 2" key="1">
    <citation type="journal article" date="2024" name="J. Plant Pathol.">
        <title>Sequence and assembly of the genome of Seiridium unicorne, isolate CBS 538.82, causal agent of cypress canker disease.</title>
        <authorList>
            <person name="Scali E."/>
            <person name="Rocca G.D."/>
            <person name="Danti R."/>
            <person name="Garbelotto M."/>
            <person name="Barberini S."/>
            <person name="Baroncelli R."/>
            <person name="Emiliani G."/>
        </authorList>
    </citation>
    <scope>NUCLEOTIDE SEQUENCE [LARGE SCALE GENOMIC DNA]</scope>
    <source>
        <strain evidence="1 2">BM-138-508</strain>
    </source>
</reference>
<accession>A0ABR2VHK9</accession>
<protein>
    <submittedName>
        <fullName evidence="1">Uncharacterized protein</fullName>
    </submittedName>
</protein>
<gene>
    <name evidence="1" type="ORF">SUNI508_02869</name>
</gene>
<comment type="caution">
    <text evidence="1">The sequence shown here is derived from an EMBL/GenBank/DDBJ whole genome shotgun (WGS) entry which is preliminary data.</text>
</comment>
<proteinExistence type="predicted"/>
<dbReference type="Proteomes" id="UP001408356">
    <property type="component" value="Unassembled WGS sequence"/>
</dbReference>